<feature type="transmembrane region" description="Helical" evidence="1">
    <location>
        <begin position="214"/>
        <end position="232"/>
    </location>
</feature>
<evidence type="ECO:0000313" key="3">
    <source>
        <dbReference type="Proteomes" id="UP001071777"/>
    </source>
</evidence>
<keyword evidence="1" id="KW-1133">Transmembrane helix</keyword>
<dbReference type="EMBL" id="JAPCXB010000070">
    <property type="protein sequence ID" value="KAJ1610452.1"/>
    <property type="molecule type" value="Genomic_DNA"/>
</dbReference>
<name>A0ABQ8P7R9_9CRYT</name>
<sequence length="292" mass="33314">MIPKIYSNRPLARILIVGLLPCLNALFWLSLVSNGWVAMYSMHFICMLIFPMFVYGIRYISNNIRDTVEYMKSFDLAKCIYVALFTSAIGTLSLLLLLELSKANPTLNLIKIEDIKEGLYKQGIIKDPTHGLGLFALFSGIYFSLVNPVVEELFWRSFLYKELFTSLGYRGGTNLEHGCVLNEIGDNYMDFLLIREQSIHIFDKYSDVESGQKNMVGIGLIDITCSVLYSLYHFFVLIHFSSLSFSTLSTISLAIAGWVLLYISKRFHIMYSIYIHIGMDLSIILFSLLTMT</sequence>
<feature type="transmembrane region" description="Helical" evidence="1">
    <location>
        <begin position="131"/>
        <end position="150"/>
    </location>
</feature>
<gene>
    <name evidence="2" type="ORF">OJ252_1914</name>
</gene>
<organism evidence="2 3">
    <name type="scientific">Cryptosporidium canis</name>
    <dbReference type="NCBI Taxonomy" id="195482"/>
    <lineage>
        <taxon>Eukaryota</taxon>
        <taxon>Sar</taxon>
        <taxon>Alveolata</taxon>
        <taxon>Apicomplexa</taxon>
        <taxon>Conoidasida</taxon>
        <taxon>Coccidia</taxon>
        <taxon>Eucoccidiorida</taxon>
        <taxon>Eimeriorina</taxon>
        <taxon>Cryptosporidiidae</taxon>
        <taxon>Cryptosporidium</taxon>
    </lineage>
</organism>
<evidence type="ECO:0000313" key="2">
    <source>
        <dbReference type="EMBL" id="KAJ1610452.1"/>
    </source>
</evidence>
<reference evidence="2" key="1">
    <citation type="submission" date="2022-10" db="EMBL/GenBank/DDBJ databases">
        <title>Adaptive evolution leads to modifications in subtelomeric GC content in a zoonotic Cryptosporidium species.</title>
        <authorList>
            <person name="Li J."/>
            <person name="Feng Y."/>
            <person name="Xiao L."/>
        </authorList>
    </citation>
    <scope>NUCLEOTIDE SEQUENCE</scope>
    <source>
        <strain evidence="2">25894</strain>
    </source>
</reference>
<evidence type="ECO:0000256" key="1">
    <source>
        <dbReference type="SAM" id="Phobius"/>
    </source>
</evidence>
<feature type="transmembrane region" description="Helical" evidence="1">
    <location>
        <begin position="273"/>
        <end position="291"/>
    </location>
</feature>
<feature type="transmembrane region" description="Helical" evidence="1">
    <location>
        <begin position="12"/>
        <end position="31"/>
    </location>
</feature>
<keyword evidence="1" id="KW-0472">Membrane</keyword>
<proteinExistence type="predicted"/>
<keyword evidence="3" id="KW-1185">Reference proteome</keyword>
<comment type="caution">
    <text evidence="2">The sequence shown here is derived from an EMBL/GenBank/DDBJ whole genome shotgun (WGS) entry which is preliminary data.</text>
</comment>
<feature type="transmembrane region" description="Helical" evidence="1">
    <location>
        <begin position="37"/>
        <end position="58"/>
    </location>
</feature>
<accession>A0ABQ8P7R9</accession>
<keyword evidence="1 2" id="KW-0812">Transmembrane</keyword>
<dbReference type="Proteomes" id="UP001071777">
    <property type="component" value="Unassembled WGS sequence"/>
</dbReference>
<feature type="transmembrane region" description="Helical" evidence="1">
    <location>
        <begin position="238"/>
        <end position="261"/>
    </location>
</feature>
<protein>
    <submittedName>
        <fullName evidence="2">Transmembrane domain-containing protein</fullName>
    </submittedName>
</protein>
<feature type="transmembrane region" description="Helical" evidence="1">
    <location>
        <begin position="79"/>
        <end position="98"/>
    </location>
</feature>